<feature type="compositionally biased region" description="Pro residues" evidence="1">
    <location>
        <begin position="95"/>
        <end position="106"/>
    </location>
</feature>
<sequence length="150" mass="16122">MAHVDPAHLMELALGNGGLPDDGALRHIAGCGRCREELRRTARVVAAARGVQERDLPVAPPERVWRAVTRDLATTDRAPVPPPQGRPPSSQGPADGPPAAPAPRAPVPLRDSRWAARRGTARRTARRLLSALAAVTRRRGSRRGGRRDGR</sequence>
<accession>A0ABV3ELT6</accession>
<evidence type="ECO:0000313" key="2">
    <source>
        <dbReference type="EMBL" id="MEU9577148.1"/>
    </source>
</evidence>
<protein>
    <recommendedName>
        <fullName evidence="4">Zinc-finger domain-containing protein</fullName>
    </recommendedName>
</protein>
<dbReference type="EMBL" id="JBEZNA010000011">
    <property type="protein sequence ID" value="MEU9577148.1"/>
    <property type="molecule type" value="Genomic_DNA"/>
</dbReference>
<comment type="caution">
    <text evidence="2">The sequence shown here is derived from an EMBL/GenBank/DDBJ whole genome shotgun (WGS) entry which is preliminary data.</text>
</comment>
<evidence type="ECO:0000313" key="3">
    <source>
        <dbReference type="Proteomes" id="UP001551584"/>
    </source>
</evidence>
<proteinExistence type="predicted"/>
<keyword evidence="3" id="KW-1185">Reference proteome</keyword>
<dbReference type="Proteomes" id="UP001551584">
    <property type="component" value="Unassembled WGS sequence"/>
</dbReference>
<feature type="region of interest" description="Disordered" evidence="1">
    <location>
        <begin position="62"/>
        <end position="125"/>
    </location>
</feature>
<feature type="compositionally biased region" description="Basic residues" evidence="1">
    <location>
        <begin position="115"/>
        <end position="125"/>
    </location>
</feature>
<evidence type="ECO:0000256" key="1">
    <source>
        <dbReference type="SAM" id="MobiDB-lite"/>
    </source>
</evidence>
<reference evidence="2 3" key="1">
    <citation type="submission" date="2024-06" db="EMBL/GenBank/DDBJ databases">
        <title>The Natural Products Discovery Center: Release of the First 8490 Sequenced Strains for Exploring Actinobacteria Biosynthetic Diversity.</title>
        <authorList>
            <person name="Kalkreuter E."/>
            <person name="Kautsar S.A."/>
            <person name="Yang D."/>
            <person name="Bader C.D."/>
            <person name="Teijaro C.N."/>
            <person name="Fluegel L."/>
            <person name="Davis C.M."/>
            <person name="Simpson J.R."/>
            <person name="Lauterbach L."/>
            <person name="Steele A.D."/>
            <person name="Gui C."/>
            <person name="Meng S."/>
            <person name="Li G."/>
            <person name="Viehrig K."/>
            <person name="Ye F."/>
            <person name="Su P."/>
            <person name="Kiefer A.F."/>
            <person name="Nichols A."/>
            <person name="Cepeda A.J."/>
            <person name="Yan W."/>
            <person name="Fan B."/>
            <person name="Jiang Y."/>
            <person name="Adhikari A."/>
            <person name="Zheng C.-J."/>
            <person name="Schuster L."/>
            <person name="Cowan T.M."/>
            <person name="Smanski M.J."/>
            <person name="Chevrette M.G."/>
            <person name="De Carvalho L.P.S."/>
            <person name="Shen B."/>
        </authorList>
    </citation>
    <scope>NUCLEOTIDE SEQUENCE [LARGE SCALE GENOMIC DNA]</scope>
    <source>
        <strain evidence="2 3">NPDC048117</strain>
    </source>
</reference>
<name>A0ABV3ELT6_9ACTN</name>
<evidence type="ECO:0008006" key="4">
    <source>
        <dbReference type="Google" id="ProtNLM"/>
    </source>
</evidence>
<gene>
    <name evidence="2" type="ORF">AB0D95_07765</name>
</gene>
<dbReference type="RefSeq" id="WP_359270049.1">
    <property type="nucleotide sequence ID" value="NZ_JBEZNA010000011.1"/>
</dbReference>
<organism evidence="2 3">
    <name type="scientific">Streptomyces chilikensis</name>
    <dbReference type="NCBI Taxonomy" id="1194079"/>
    <lineage>
        <taxon>Bacteria</taxon>
        <taxon>Bacillati</taxon>
        <taxon>Actinomycetota</taxon>
        <taxon>Actinomycetes</taxon>
        <taxon>Kitasatosporales</taxon>
        <taxon>Streptomycetaceae</taxon>
        <taxon>Streptomyces</taxon>
    </lineage>
</organism>